<name>A0A0F9YVP1_9ZZZZ</name>
<dbReference type="EMBL" id="LAZR01000008">
    <property type="protein sequence ID" value="KKO08944.1"/>
    <property type="molecule type" value="Genomic_DNA"/>
</dbReference>
<reference evidence="2" key="1">
    <citation type="journal article" date="2015" name="Nature">
        <title>Complex archaea that bridge the gap between prokaryotes and eukaryotes.</title>
        <authorList>
            <person name="Spang A."/>
            <person name="Saw J.H."/>
            <person name="Jorgensen S.L."/>
            <person name="Zaremba-Niedzwiedzka K."/>
            <person name="Martijn J."/>
            <person name="Lind A.E."/>
            <person name="van Eijk R."/>
            <person name="Schleper C."/>
            <person name="Guy L."/>
            <person name="Ettema T.J."/>
        </authorList>
    </citation>
    <scope>NUCLEOTIDE SEQUENCE</scope>
</reference>
<comment type="caution">
    <text evidence="2">The sequence shown here is derived from an EMBL/GenBank/DDBJ whole genome shotgun (WGS) entry which is preliminary data.</text>
</comment>
<feature type="compositionally biased region" description="Acidic residues" evidence="1">
    <location>
        <begin position="26"/>
        <end position="47"/>
    </location>
</feature>
<proteinExistence type="predicted"/>
<gene>
    <name evidence="2" type="ORF">LCGC14_0040630</name>
</gene>
<dbReference type="AlphaFoldDB" id="A0A0F9YVP1"/>
<organism evidence="2">
    <name type="scientific">marine sediment metagenome</name>
    <dbReference type="NCBI Taxonomy" id="412755"/>
    <lineage>
        <taxon>unclassified sequences</taxon>
        <taxon>metagenomes</taxon>
        <taxon>ecological metagenomes</taxon>
    </lineage>
</organism>
<dbReference type="PROSITE" id="PS51257">
    <property type="entry name" value="PROKAR_LIPOPROTEIN"/>
    <property type="match status" value="1"/>
</dbReference>
<sequence length="47" mass="5041">MNKLYLLFIVAVLGLAACEQQGPAEEAGENIDEAMEEVGDEIDDATN</sequence>
<accession>A0A0F9YVP1</accession>
<evidence type="ECO:0000313" key="2">
    <source>
        <dbReference type="EMBL" id="KKO08944.1"/>
    </source>
</evidence>
<protein>
    <submittedName>
        <fullName evidence="2">Uncharacterized protein</fullName>
    </submittedName>
</protein>
<feature type="region of interest" description="Disordered" evidence="1">
    <location>
        <begin position="22"/>
        <end position="47"/>
    </location>
</feature>
<evidence type="ECO:0000256" key="1">
    <source>
        <dbReference type="SAM" id="MobiDB-lite"/>
    </source>
</evidence>